<feature type="transmembrane region" description="Helical" evidence="2">
    <location>
        <begin position="31"/>
        <end position="48"/>
    </location>
</feature>
<keyword evidence="2" id="KW-1133">Transmembrane helix</keyword>
<dbReference type="RefSeq" id="WP_000069810.1">
    <property type="nucleotide sequence ID" value="NZ_CP009332.1"/>
</dbReference>
<dbReference type="Proteomes" id="UP000031876">
    <property type="component" value="Plasmid 3"/>
</dbReference>
<dbReference type="EMBL" id="CP009332">
    <property type="protein sequence ID" value="AJG73690.1"/>
    <property type="molecule type" value="Genomic_DNA"/>
</dbReference>
<evidence type="ECO:0000313" key="4">
    <source>
        <dbReference type="Proteomes" id="UP000031876"/>
    </source>
</evidence>
<reference evidence="3 4" key="1">
    <citation type="journal article" date="2015" name="Genome Announc.">
        <title>Complete genome sequences for 35 biothreat assay-relevant bacillus species.</title>
        <authorList>
            <person name="Johnson S.L."/>
            <person name="Daligault H.E."/>
            <person name="Davenport K.W."/>
            <person name="Jaissle J."/>
            <person name="Frey K.G."/>
            <person name="Ladner J.T."/>
            <person name="Broomall S.M."/>
            <person name="Bishop-Lilly K.A."/>
            <person name="Bruce D.C."/>
            <person name="Gibbons H.S."/>
            <person name="Coyne S.R."/>
            <person name="Lo C.C."/>
            <person name="Meincke L."/>
            <person name="Munk A.C."/>
            <person name="Koroleva G.I."/>
            <person name="Rosenzweig C.N."/>
            <person name="Palacios G.F."/>
            <person name="Redden C.L."/>
            <person name="Minogue T.D."/>
            <person name="Chain P.S."/>
        </authorList>
    </citation>
    <scope>NUCLEOTIDE SEQUENCE [LARGE SCALE GENOMIC DNA]</scope>
    <source>
        <strain evidence="3 4">HD1011</strain>
    </source>
</reference>
<accession>A0AB33AQ39</accession>
<feature type="region of interest" description="Disordered" evidence="1">
    <location>
        <begin position="72"/>
        <end position="109"/>
    </location>
</feature>
<evidence type="ECO:0000313" key="3">
    <source>
        <dbReference type="EMBL" id="AJG73690.1"/>
    </source>
</evidence>
<evidence type="ECO:0000256" key="1">
    <source>
        <dbReference type="SAM" id="MobiDB-lite"/>
    </source>
</evidence>
<organism evidence="3 4">
    <name type="scientific">Bacillus thuringiensis</name>
    <dbReference type="NCBI Taxonomy" id="1428"/>
    <lineage>
        <taxon>Bacteria</taxon>
        <taxon>Bacillati</taxon>
        <taxon>Bacillota</taxon>
        <taxon>Bacilli</taxon>
        <taxon>Bacillales</taxon>
        <taxon>Bacillaceae</taxon>
        <taxon>Bacillus</taxon>
        <taxon>Bacillus cereus group</taxon>
    </lineage>
</organism>
<dbReference type="KEGG" id="btw:BF38_6152"/>
<dbReference type="AlphaFoldDB" id="A0AB33AQ39"/>
<geneLocation type="plasmid" evidence="3 4">
    <name>3</name>
</geneLocation>
<protein>
    <submittedName>
        <fullName evidence="3">Uncharacterized protein</fullName>
    </submittedName>
</protein>
<sequence length="241" mass="27832">MSNNREEKRQNERSQGKWYKKIIGFRSGTKWKMVVACFVYLAILGGIIDKFNGDKKEAQQATVDVEKERQEAIKQAQDEDKTNAEEEKRKQEKEAAAQPVEKKEESLEDKVKKLSSNEFGKGKVESVKVNDNLGTEDPNDKIVLLTAEAKENVSANYTKKGMWIATISILKDLKNEKNISEIAFFYTYPLVDQYGNEKKDNVMKITFNRETLDKINYDNFLHNNLPKVANQYWEHPALSKK</sequence>
<evidence type="ECO:0000256" key="2">
    <source>
        <dbReference type="SAM" id="Phobius"/>
    </source>
</evidence>
<proteinExistence type="predicted"/>
<keyword evidence="2" id="KW-0472">Membrane</keyword>
<gene>
    <name evidence="3" type="ORF">BF38_6152</name>
</gene>
<keyword evidence="2" id="KW-0812">Transmembrane</keyword>
<keyword evidence="3" id="KW-0614">Plasmid</keyword>
<name>A0AB33AQ39_BACTU</name>